<keyword evidence="1" id="KW-0732">Signal</keyword>
<dbReference type="Gene3D" id="2.60.40.380">
    <property type="entry name" value="Purple acid phosphatase-like, N-terminal"/>
    <property type="match status" value="1"/>
</dbReference>
<name>A0A495JKB0_9ACTN</name>
<reference evidence="4 5" key="1">
    <citation type="submission" date="2018-10" db="EMBL/GenBank/DDBJ databases">
        <title>Sequencing the genomes of 1000 actinobacteria strains.</title>
        <authorList>
            <person name="Klenk H.-P."/>
        </authorList>
    </citation>
    <scope>NUCLEOTIDE SEQUENCE [LARGE SCALE GENOMIC DNA]</scope>
    <source>
        <strain evidence="4 5">DSM 45175</strain>
    </source>
</reference>
<gene>
    <name evidence="4" type="ORF">BDK92_3794</name>
</gene>
<dbReference type="Pfam" id="PF00149">
    <property type="entry name" value="Metallophos"/>
    <property type="match status" value="1"/>
</dbReference>
<evidence type="ECO:0000313" key="4">
    <source>
        <dbReference type="EMBL" id="RKR89446.1"/>
    </source>
</evidence>
<sequence length="673" mass="71009">MAGSPYGDSVKLLLCDKGKLLYISIGKKERKSMTLSHSTRAPGLVRRRMAAGATAAFLGLAVAAGSGLASAASAAESNTLTGIILGVGADETQRIVTWYSSADTAQKVQLAPTADVVNGEFPASAATFDATGGANIATSGGFNRHATITSLKEHVAYSYRVGSEGNWSPTYAFKTQDFEGDYDFLFFGDPQIGSSGNVANDQAGWQDTLNVALTANPNIEMLVSGGDHVESANTEAQWNAFLAPDQLRQVPVAATIGNHDVGGKAWEQHHFTPNTDRSAPYYSNGNPASNASGGDYWYIYKDVLFIDLNSNSYATSQGGGGDEAHTAYVTDVINQHGDEAKWKVLVYHHSIYSPASHAKDGDNKLRRVDFPTTFSKLGVDMVLQGHDHSYSRSYLIKNGEKADPNEQPGADDVVAGPGGVLYVTANSASGSKYYDITKPDSSGTSGAGNGADPLNPANYWYNSVQNQEHVRTYVKVQVRNDQLVVENIRSAANGDQGVGSIVDKVSVHPYHASGQDIQVDVPNPAPGEFGWTIDGYNGLVDLGTAQERNGTSFEATGKINPILVSDSRRSLAPWSLSASVGDFKDGDKTFSGAYLGWTPYVLDAGAGAEAGAPVLSSYDDQGKGLSVSSDLAAAVQGHPRGGAKLGADLDLKFPDSVEKGSYRATLTITALSS</sequence>
<dbReference type="SUPFAM" id="SSF49363">
    <property type="entry name" value="Purple acid phosphatase, N-terminal domain"/>
    <property type="match status" value="1"/>
</dbReference>
<dbReference type="AlphaFoldDB" id="A0A495JKB0"/>
<evidence type="ECO:0000259" key="2">
    <source>
        <dbReference type="Pfam" id="PF00149"/>
    </source>
</evidence>
<comment type="caution">
    <text evidence="4">The sequence shown here is derived from an EMBL/GenBank/DDBJ whole genome shotgun (WGS) entry which is preliminary data.</text>
</comment>
<protein>
    <submittedName>
        <fullName evidence="4">3',5'-cyclic AMP phosphodiesterase CpdA</fullName>
    </submittedName>
</protein>
<dbReference type="InterPro" id="IPR029052">
    <property type="entry name" value="Metallo-depent_PP-like"/>
</dbReference>
<dbReference type="PANTHER" id="PTHR45867">
    <property type="entry name" value="PURPLE ACID PHOSPHATASE"/>
    <property type="match status" value="1"/>
</dbReference>
<dbReference type="InterPro" id="IPR008963">
    <property type="entry name" value="Purple_acid_Pase-like_N"/>
</dbReference>
<dbReference type="GO" id="GO:0046872">
    <property type="term" value="F:metal ion binding"/>
    <property type="evidence" value="ECO:0007669"/>
    <property type="project" value="InterPro"/>
</dbReference>
<dbReference type="InterPro" id="IPR015914">
    <property type="entry name" value="PAPs_N"/>
</dbReference>
<dbReference type="EMBL" id="RBKT01000001">
    <property type="protein sequence ID" value="RKR89446.1"/>
    <property type="molecule type" value="Genomic_DNA"/>
</dbReference>
<feature type="domain" description="Purple acid phosphatase N-terminal" evidence="3">
    <location>
        <begin position="82"/>
        <end position="175"/>
    </location>
</feature>
<dbReference type="SUPFAM" id="SSF56300">
    <property type="entry name" value="Metallo-dependent phosphatases"/>
    <property type="match status" value="1"/>
</dbReference>
<dbReference type="Pfam" id="PF16656">
    <property type="entry name" value="Pur_ac_phosph_N"/>
    <property type="match status" value="1"/>
</dbReference>
<feature type="domain" description="Calcineurin-like phosphoesterase" evidence="2">
    <location>
        <begin position="184"/>
        <end position="390"/>
    </location>
</feature>
<accession>A0A495JKB0</accession>
<keyword evidence="5" id="KW-1185">Reference proteome</keyword>
<evidence type="ECO:0000256" key="1">
    <source>
        <dbReference type="ARBA" id="ARBA00022729"/>
    </source>
</evidence>
<dbReference type="GO" id="GO:0003993">
    <property type="term" value="F:acid phosphatase activity"/>
    <property type="evidence" value="ECO:0007669"/>
    <property type="project" value="InterPro"/>
</dbReference>
<proteinExistence type="predicted"/>
<organism evidence="4 5">
    <name type="scientific">Micromonospora pisi</name>
    <dbReference type="NCBI Taxonomy" id="589240"/>
    <lineage>
        <taxon>Bacteria</taxon>
        <taxon>Bacillati</taxon>
        <taxon>Actinomycetota</taxon>
        <taxon>Actinomycetes</taxon>
        <taxon>Micromonosporales</taxon>
        <taxon>Micromonosporaceae</taxon>
        <taxon>Micromonospora</taxon>
    </lineage>
</organism>
<evidence type="ECO:0000313" key="5">
    <source>
        <dbReference type="Proteomes" id="UP000277671"/>
    </source>
</evidence>
<evidence type="ECO:0000259" key="3">
    <source>
        <dbReference type="Pfam" id="PF16656"/>
    </source>
</evidence>
<dbReference type="InterPro" id="IPR004843">
    <property type="entry name" value="Calcineurin-like_PHP"/>
</dbReference>
<dbReference type="Proteomes" id="UP000277671">
    <property type="component" value="Unassembled WGS sequence"/>
</dbReference>
<dbReference type="Gene3D" id="3.60.21.10">
    <property type="match status" value="1"/>
</dbReference>
<dbReference type="PANTHER" id="PTHR45867:SF3">
    <property type="entry name" value="ACID PHOSPHATASE TYPE 7"/>
    <property type="match status" value="1"/>
</dbReference>